<dbReference type="HOGENOM" id="CLU_1358518_0_0_11"/>
<reference evidence="3" key="2">
    <citation type="submission" date="2010-01" db="EMBL/GenBank/DDBJ databases">
        <title>The complete genome of Conexibacter woesei DSM 14684.</title>
        <authorList>
            <consortium name="US DOE Joint Genome Institute (JGI-PGF)"/>
            <person name="Lucas S."/>
            <person name="Copeland A."/>
            <person name="Lapidus A."/>
            <person name="Glavina del Rio T."/>
            <person name="Dalin E."/>
            <person name="Tice H."/>
            <person name="Bruce D."/>
            <person name="Goodwin L."/>
            <person name="Pitluck S."/>
            <person name="Kyrpides N."/>
            <person name="Mavromatis K."/>
            <person name="Ivanova N."/>
            <person name="Mikhailova N."/>
            <person name="Chertkov O."/>
            <person name="Brettin T."/>
            <person name="Detter J.C."/>
            <person name="Han C."/>
            <person name="Larimer F."/>
            <person name="Land M."/>
            <person name="Hauser L."/>
            <person name="Markowitz V."/>
            <person name="Cheng J.-F."/>
            <person name="Hugenholtz P."/>
            <person name="Woyke T."/>
            <person name="Wu D."/>
            <person name="Pukall R."/>
            <person name="Steenblock K."/>
            <person name="Schneider S."/>
            <person name="Klenk H.-P."/>
            <person name="Eisen J.A."/>
        </authorList>
    </citation>
    <scope>NUCLEOTIDE SEQUENCE [LARGE SCALE GENOMIC DNA]</scope>
    <source>
        <strain evidence="3">DSM 14684 / CIP 108061 / JCM 11494 / NBRC 100937 / ID131577</strain>
    </source>
</reference>
<evidence type="ECO:0008006" key="4">
    <source>
        <dbReference type="Google" id="ProtNLM"/>
    </source>
</evidence>
<feature type="signal peptide" evidence="1">
    <location>
        <begin position="1"/>
        <end position="23"/>
    </location>
</feature>
<dbReference type="RefSeq" id="WP_012934750.1">
    <property type="nucleotide sequence ID" value="NC_013739.1"/>
</dbReference>
<dbReference type="STRING" id="469383.Cwoe_3281"/>
<accession>D3FEY2</accession>
<organism evidence="2 3">
    <name type="scientific">Conexibacter woesei (strain DSM 14684 / CCUG 47730 / CIP 108061 / JCM 11494 / NBRC 100937 / ID131577)</name>
    <dbReference type="NCBI Taxonomy" id="469383"/>
    <lineage>
        <taxon>Bacteria</taxon>
        <taxon>Bacillati</taxon>
        <taxon>Actinomycetota</taxon>
        <taxon>Thermoleophilia</taxon>
        <taxon>Solirubrobacterales</taxon>
        <taxon>Conexibacteraceae</taxon>
        <taxon>Conexibacter</taxon>
    </lineage>
</organism>
<name>D3FEY2_CONWI</name>
<evidence type="ECO:0000313" key="2">
    <source>
        <dbReference type="EMBL" id="ADB51699.1"/>
    </source>
</evidence>
<proteinExistence type="predicted"/>
<protein>
    <recommendedName>
        <fullName evidence="4">Secreted protein</fullName>
    </recommendedName>
</protein>
<evidence type="ECO:0000256" key="1">
    <source>
        <dbReference type="SAM" id="SignalP"/>
    </source>
</evidence>
<dbReference type="AlphaFoldDB" id="D3FEY2"/>
<keyword evidence="1" id="KW-0732">Signal</keyword>
<dbReference type="EMBL" id="CP001854">
    <property type="protein sequence ID" value="ADB51699.1"/>
    <property type="molecule type" value="Genomic_DNA"/>
</dbReference>
<sequence length="203" mass="21081" precursor="true">MRKSTAVAATLVAALLLAVGAGASSATTIGIANQTPLTQQVGQLTFFNGSVNFNCTVVLRKQLIVGLILVRTTSLTRLGRVTSGQINCPAGPAALLNLPLQLGGTPPIGPLPTSWDVSFLGSDLVTGEMLFGILDFQVRLPNNCLYRGTLLGRLSRDGRVLRFLGNPPLLLAGGPTGCQPQIGVGGTLNDNPPINFILLNIGV</sequence>
<dbReference type="KEGG" id="cwo:Cwoe_3281"/>
<gene>
    <name evidence="2" type="ordered locus">Cwoe_3281</name>
</gene>
<reference evidence="2 3" key="1">
    <citation type="journal article" date="2010" name="Stand. Genomic Sci.">
        <title>Complete genome sequence of Conexibacter woesei type strain (ID131577).</title>
        <authorList>
            <person name="Pukall R."/>
            <person name="Lapidus A."/>
            <person name="Glavina Del Rio T."/>
            <person name="Copeland A."/>
            <person name="Tice H."/>
            <person name="Cheng J.-F."/>
            <person name="Lucas S."/>
            <person name="Chen F."/>
            <person name="Nolan M."/>
            <person name="Bruce D."/>
            <person name="Goodwin L."/>
            <person name="Pitluck S."/>
            <person name="Mavromatis K."/>
            <person name="Ivanova N."/>
            <person name="Ovchinnikova G."/>
            <person name="Pati A."/>
            <person name="Chen A."/>
            <person name="Palaniappan K."/>
            <person name="Land M."/>
            <person name="Hauser L."/>
            <person name="Chang Y.-J."/>
            <person name="Jeffries C.D."/>
            <person name="Chain P."/>
            <person name="Meincke L."/>
            <person name="Sims D."/>
            <person name="Brettin T."/>
            <person name="Detter J.C."/>
            <person name="Rohde M."/>
            <person name="Goeker M."/>
            <person name="Bristow J."/>
            <person name="Eisen J.A."/>
            <person name="Markowitz V."/>
            <person name="Kyrpides N.C."/>
            <person name="Klenk H.-P."/>
            <person name="Hugenholtz P."/>
        </authorList>
    </citation>
    <scope>NUCLEOTIDE SEQUENCE [LARGE SCALE GENOMIC DNA]</scope>
    <source>
        <strain evidence="3">DSM 14684 / CIP 108061 / JCM 11494 / NBRC 100937 / ID131577</strain>
    </source>
</reference>
<dbReference type="Proteomes" id="UP000008229">
    <property type="component" value="Chromosome"/>
</dbReference>
<evidence type="ECO:0000313" key="3">
    <source>
        <dbReference type="Proteomes" id="UP000008229"/>
    </source>
</evidence>
<feature type="chain" id="PRO_5003044394" description="Secreted protein" evidence="1">
    <location>
        <begin position="24"/>
        <end position="203"/>
    </location>
</feature>
<keyword evidence="3" id="KW-1185">Reference proteome</keyword>